<keyword evidence="5 10" id="KW-0964">Secreted</keyword>
<dbReference type="EMBL" id="JAACNH010000008">
    <property type="protein sequence ID" value="KAG8433918.1"/>
    <property type="molecule type" value="Genomic_DNA"/>
</dbReference>
<sequence>MAQGQWSKALVILTFMSHLTQTHTVGVHRLCGFHLVEALLLVCEGRGFYFRPRTGLFLHTSHLEHTAPIRDKGPGIVEKCCYNVCTYYDLEHYCNR</sequence>
<evidence type="ECO:0000256" key="8">
    <source>
        <dbReference type="ARBA" id="ARBA00023157"/>
    </source>
</evidence>
<comment type="function">
    <text evidence="1">Insulin decreases blood glucose concentration. It increases cell permeability to monosaccharides, amino acids and fatty acids. It accelerates glycolysis, the pentose phosphate cycle, and glycogen synthesis in liver.</text>
</comment>
<evidence type="ECO:0000256" key="7">
    <source>
        <dbReference type="ARBA" id="ARBA00022702"/>
    </source>
</evidence>
<dbReference type="AlphaFoldDB" id="A0A8T2ISH7"/>
<evidence type="ECO:0000256" key="10">
    <source>
        <dbReference type="RuleBase" id="RU000406"/>
    </source>
</evidence>
<comment type="subcellular location">
    <subcellularLocation>
        <location evidence="2 10">Secreted</location>
    </subcellularLocation>
</comment>
<feature type="domain" description="Insulin-like" evidence="12">
    <location>
        <begin position="28"/>
        <end position="94"/>
    </location>
</feature>
<dbReference type="Proteomes" id="UP000812440">
    <property type="component" value="Chromosome 7"/>
</dbReference>
<keyword evidence="9" id="KW-0119">Carbohydrate metabolism</keyword>
<evidence type="ECO:0000256" key="11">
    <source>
        <dbReference type="SAM" id="SignalP"/>
    </source>
</evidence>
<comment type="subunit">
    <text evidence="4">Heterodimer of a B chain and an A chain linked by two disulfide bonds.</text>
</comment>
<keyword evidence="7" id="KW-0372">Hormone</keyword>
<evidence type="ECO:0000256" key="9">
    <source>
        <dbReference type="ARBA" id="ARBA00023277"/>
    </source>
</evidence>
<dbReference type="PANTHER" id="PTHR46845">
    <property type="entry name" value="INSULIN-LIKE GROWTH FACTOR I"/>
    <property type="match status" value="1"/>
</dbReference>
<keyword evidence="14" id="KW-1185">Reference proteome</keyword>
<keyword evidence="11" id="KW-0732">Signal</keyword>
<dbReference type="CDD" id="cd04367">
    <property type="entry name" value="IlGF_insulin_like"/>
    <property type="match status" value="1"/>
</dbReference>
<accession>A0A8T2ISH7</accession>
<evidence type="ECO:0000313" key="13">
    <source>
        <dbReference type="EMBL" id="KAG8433918.1"/>
    </source>
</evidence>
<evidence type="ECO:0000256" key="4">
    <source>
        <dbReference type="ARBA" id="ARBA00011207"/>
    </source>
</evidence>
<evidence type="ECO:0000256" key="3">
    <source>
        <dbReference type="ARBA" id="ARBA00009034"/>
    </source>
</evidence>
<evidence type="ECO:0000256" key="1">
    <source>
        <dbReference type="ARBA" id="ARBA00002985"/>
    </source>
</evidence>
<comment type="similarity">
    <text evidence="3 10">Belongs to the insulin family.</text>
</comment>
<dbReference type="GO" id="GO:0005615">
    <property type="term" value="C:extracellular space"/>
    <property type="evidence" value="ECO:0007669"/>
    <property type="project" value="TreeGrafter"/>
</dbReference>
<evidence type="ECO:0000313" key="14">
    <source>
        <dbReference type="Proteomes" id="UP000812440"/>
    </source>
</evidence>
<proteinExistence type="inferred from homology"/>
<dbReference type="InterPro" id="IPR022352">
    <property type="entry name" value="Ins/IGF/rlx"/>
</dbReference>
<dbReference type="InterPro" id="IPR036438">
    <property type="entry name" value="Insulin-like_sf"/>
</dbReference>
<evidence type="ECO:0000259" key="12">
    <source>
        <dbReference type="SMART" id="SM00078"/>
    </source>
</evidence>
<dbReference type="GO" id="GO:0008283">
    <property type="term" value="P:cell population proliferation"/>
    <property type="evidence" value="ECO:0007669"/>
    <property type="project" value="TreeGrafter"/>
</dbReference>
<keyword evidence="8" id="KW-1015">Disulfide bond</keyword>
<reference evidence="13" key="1">
    <citation type="thesis" date="2020" institute="ProQuest LLC" country="789 East Eisenhower Parkway, Ann Arbor, MI, USA">
        <title>Comparative Genomics and Chromosome Evolution.</title>
        <authorList>
            <person name="Mudd A.B."/>
        </authorList>
    </citation>
    <scope>NUCLEOTIDE SEQUENCE</scope>
    <source>
        <strain evidence="13">Female2</strain>
        <tissue evidence="13">Blood</tissue>
    </source>
</reference>
<dbReference type="GO" id="GO:0006006">
    <property type="term" value="P:glucose metabolic process"/>
    <property type="evidence" value="ECO:0007669"/>
    <property type="project" value="UniProtKB-KW"/>
</dbReference>
<organism evidence="13 14">
    <name type="scientific">Hymenochirus boettgeri</name>
    <name type="common">Congo dwarf clawed frog</name>
    <dbReference type="NCBI Taxonomy" id="247094"/>
    <lineage>
        <taxon>Eukaryota</taxon>
        <taxon>Metazoa</taxon>
        <taxon>Chordata</taxon>
        <taxon>Craniata</taxon>
        <taxon>Vertebrata</taxon>
        <taxon>Euteleostomi</taxon>
        <taxon>Amphibia</taxon>
        <taxon>Batrachia</taxon>
        <taxon>Anura</taxon>
        <taxon>Pipoidea</taxon>
        <taxon>Pipidae</taxon>
        <taxon>Pipinae</taxon>
        <taxon>Hymenochirus</taxon>
    </lineage>
</organism>
<dbReference type="InterPro" id="IPR016179">
    <property type="entry name" value="Insulin-like"/>
</dbReference>
<dbReference type="GO" id="GO:0008284">
    <property type="term" value="P:positive regulation of cell population proliferation"/>
    <property type="evidence" value="ECO:0007669"/>
    <property type="project" value="TreeGrafter"/>
</dbReference>
<dbReference type="GO" id="GO:0048009">
    <property type="term" value="P:insulin-like growth factor receptor signaling pathway"/>
    <property type="evidence" value="ECO:0007669"/>
    <property type="project" value="TreeGrafter"/>
</dbReference>
<dbReference type="SMART" id="SM00078">
    <property type="entry name" value="IlGF"/>
    <property type="match status" value="1"/>
</dbReference>
<dbReference type="InterPro" id="IPR022353">
    <property type="entry name" value="Insulin_CS"/>
</dbReference>
<gene>
    <name evidence="13" type="ORF">GDO86_012330</name>
</gene>
<keyword evidence="6" id="KW-0313">Glucose metabolism</keyword>
<feature type="signal peptide" evidence="11">
    <location>
        <begin position="1"/>
        <end position="22"/>
    </location>
</feature>
<dbReference type="Pfam" id="PF00049">
    <property type="entry name" value="Insulin"/>
    <property type="match status" value="1"/>
</dbReference>
<dbReference type="InterPro" id="IPR004825">
    <property type="entry name" value="Insulin"/>
</dbReference>
<dbReference type="OrthoDB" id="10019596at2759"/>
<dbReference type="PANTHER" id="PTHR46845:SF1">
    <property type="entry name" value="INSULIN-LIKE GROWTH FACTOR I"/>
    <property type="match status" value="1"/>
</dbReference>
<dbReference type="GO" id="GO:0005159">
    <property type="term" value="F:insulin-like growth factor receptor binding"/>
    <property type="evidence" value="ECO:0007669"/>
    <property type="project" value="TreeGrafter"/>
</dbReference>
<dbReference type="PROSITE" id="PS00262">
    <property type="entry name" value="INSULIN"/>
    <property type="match status" value="1"/>
</dbReference>
<protein>
    <recommendedName>
        <fullName evidence="12">Insulin-like domain-containing protein</fullName>
    </recommendedName>
</protein>
<dbReference type="Gene3D" id="1.10.100.10">
    <property type="entry name" value="Insulin-like"/>
    <property type="match status" value="1"/>
</dbReference>
<name>A0A8T2ISH7_9PIPI</name>
<feature type="chain" id="PRO_5035873482" description="Insulin-like domain-containing protein" evidence="11">
    <location>
        <begin position="23"/>
        <end position="96"/>
    </location>
</feature>
<dbReference type="PRINTS" id="PR00276">
    <property type="entry name" value="INSULINFAMLY"/>
</dbReference>
<comment type="caution">
    <text evidence="13">The sequence shown here is derived from an EMBL/GenBank/DDBJ whole genome shotgun (WGS) entry which is preliminary data.</text>
</comment>
<evidence type="ECO:0000256" key="5">
    <source>
        <dbReference type="ARBA" id="ARBA00022525"/>
    </source>
</evidence>
<evidence type="ECO:0000256" key="2">
    <source>
        <dbReference type="ARBA" id="ARBA00004613"/>
    </source>
</evidence>
<evidence type="ECO:0000256" key="6">
    <source>
        <dbReference type="ARBA" id="ARBA00022526"/>
    </source>
</evidence>
<dbReference type="GO" id="GO:0005179">
    <property type="term" value="F:hormone activity"/>
    <property type="evidence" value="ECO:0007669"/>
    <property type="project" value="UniProtKB-KW"/>
</dbReference>
<dbReference type="SUPFAM" id="SSF56994">
    <property type="entry name" value="Insulin-like"/>
    <property type="match status" value="1"/>
</dbReference>
<dbReference type="GO" id="GO:0051897">
    <property type="term" value="P:positive regulation of phosphatidylinositol 3-kinase/protein kinase B signal transduction"/>
    <property type="evidence" value="ECO:0007669"/>
    <property type="project" value="TreeGrafter"/>
</dbReference>
<dbReference type="GO" id="GO:0043066">
    <property type="term" value="P:negative regulation of apoptotic process"/>
    <property type="evidence" value="ECO:0007669"/>
    <property type="project" value="TreeGrafter"/>
</dbReference>